<evidence type="ECO:0000313" key="6">
    <source>
        <dbReference type="Proteomes" id="UP000673975"/>
    </source>
</evidence>
<evidence type="ECO:0000256" key="2">
    <source>
        <dbReference type="ARBA" id="ARBA00023002"/>
    </source>
</evidence>
<dbReference type="AlphaFoldDB" id="A0A8J7UUD1"/>
<dbReference type="Gene3D" id="3.90.180.10">
    <property type="entry name" value="Medium-chain alcohol dehydrogenases, catalytic domain"/>
    <property type="match status" value="1"/>
</dbReference>
<dbReference type="SUPFAM" id="SSF51735">
    <property type="entry name" value="NAD(P)-binding Rossmann-fold domains"/>
    <property type="match status" value="1"/>
</dbReference>
<feature type="domain" description="Enoyl reductase (ER)" evidence="4">
    <location>
        <begin position="10"/>
        <end position="325"/>
    </location>
</feature>
<accession>A0A8J7UUD1</accession>
<dbReference type="EMBL" id="JAFIDN010000011">
    <property type="protein sequence ID" value="MBP3193506.1"/>
    <property type="molecule type" value="Genomic_DNA"/>
</dbReference>
<keyword evidence="1" id="KW-0521">NADP</keyword>
<dbReference type="GO" id="GO:0016651">
    <property type="term" value="F:oxidoreductase activity, acting on NAD(P)H"/>
    <property type="evidence" value="ECO:0007669"/>
    <property type="project" value="TreeGrafter"/>
</dbReference>
<reference evidence="5" key="1">
    <citation type="submission" date="2021-02" db="EMBL/GenBank/DDBJ databases">
        <title>Natronogracilivirga saccharolytica gen. nov. sp. nov. a new anaerobic, haloalkiliphilic carbohydrate-fermenting bacterium from soda lake and proposing of Cyclonatronumiaceae fam. nov. in the phylum Balneolaeota.</title>
        <authorList>
            <person name="Zhilina T.N."/>
            <person name="Sorokin D.Y."/>
            <person name="Zavarzina D.G."/>
            <person name="Toshchakov S.V."/>
            <person name="Kublanov I.V."/>
        </authorList>
    </citation>
    <scope>NUCLEOTIDE SEQUENCE</scope>
    <source>
        <strain evidence="5">Z-1702</strain>
    </source>
</reference>
<dbReference type="SMART" id="SM00829">
    <property type="entry name" value="PKS_ER"/>
    <property type="match status" value="1"/>
</dbReference>
<dbReference type="Pfam" id="PF08240">
    <property type="entry name" value="ADH_N"/>
    <property type="match status" value="1"/>
</dbReference>
<evidence type="ECO:0000313" key="5">
    <source>
        <dbReference type="EMBL" id="MBP3193506.1"/>
    </source>
</evidence>
<sequence length="328" mass="35793">MRALLVDTSGDRPVMVPGEHPDPVPGEQELLIDVKAAAVNRLDLAQKAGKYPPPEGASPLLGLEMSGVVEQTGRGVTRYSPGDCVFGLLSGGGYASRCVIHEEMAMPVPETMTFKEAAAIPEAFLTAWQALSWLVNAADGERVLIHAGASGVGTAAILLAKLRLKCNVAVTAGSAEKVDLCRELGADMAVNYREQDFREVISGKWGPACLNLIIDPVGAPYWERNIDLLDMDGRLVYLAFMGGSRVNEVRLSSLLRKRLTVRGSTLRNRPPDYKIALTQDFREKNRELIAQGRLKPVIDKVYDWTEAEKAHQRMEQNLNAGKLVLTGF</sequence>
<dbReference type="PANTHER" id="PTHR48106">
    <property type="entry name" value="QUINONE OXIDOREDUCTASE PIG3-RELATED"/>
    <property type="match status" value="1"/>
</dbReference>
<dbReference type="SUPFAM" id="SSF50129">
    <property type="entry name" value="GroES-like"/>
    <property type="match status" value="1"/>
</dbReference>
<dbReference type="InterPro" id="IPR036291">
    <property type="entry name" value="NAD(P)-bd_dom_sf"/>
</dbReference>
<dbReference type="InterPro" id="IPR014189">
    <property type="entry name" value="Quinone_OxRdtase_PIG3"/>
</dbReference>
<evidence type="ECO:0000256" key="3">
    <source>
        <dbReference type="SAM" id="MobiDB-lite"/>
    </source>
</evidence>
<comment type="caution">
    <text evidence="5">The sequence shown here is derived from an EMBL/GenBank/DDBJ whole genome shotgun (WGS) entry which is preliminary data.</text>
</comment>
<name>A0A8J7UUD1_9BACT</name>
<dbReference type="Proteomes" id="UP000673975">
    <property type="component" value="Unassembled WGS sequence"/>
</dbReference>
<evidence type="ECO:0000259" key="4">
    <source>
        <dbReference type="SMART" id="SM00829"/>
    </source>
</evidence>
<dbReference type="InterPro" id="IPR011032">
    <property type="entry name" value="GroES-like_sf"/>
</dbReference>
<dbReference type="Gene3D" id="3.40.50.720">
    <property type="entry name" value="NAD(P)-binding Rossmann-like Domain"/>
    <property type="match status" value="1"/>
</dbReference>
<dbReference type="InterPro" id="IPR013154">
    <property type="entry name" value="ADH-like_N"/>
</dbReference>
<dbReference type="InterPro" id="IPR020843">
    <property type="entry name" value="ER"/>
</dbReference>
<dbReference type="Pfam" id="PF00107">
    <property type="entry name" value="ADH_zinc_N"/>
    <property type="match status" value="1"/>
</dbReference>
<protein>
    <submittedName>
        <fullName evidence="5">NAD(P)H-quinone oxidoreductase</fullName>
    </submittedName>
</protein>
<organism evidence="5 6">
    <name type="scientific">Natronogracilivirga saccharolytica</name>
    <dbReference type="NCBI Taxonomy" id="2812953"/>
    <lineage>
        <taxon>Bacteria</taxon>
        <taxon>Pseudomonadati</taxon>
        <taxon>Balneolota</taxon>
        <taxon>Balneolia</taxon>
        <taxon>Balneolales</taxon>
        <taxon>Cyclonatronaceae</taxon>
        <taxon>Natronogracilivirga</taxon>
    </lineage>
</organism>
<dbReference type="GO" id="GO:0070402">
    <property type="term" value="F:NADPH binding"/>
    <property type="evidence" value="ECO:0007669"/>
    <property type="project" value="TreeGrafter"/>
</dbReference>
<dbReference type="CDD" id="cd05276">
    <property type="entry name" value="p53_inducible_oxidoreductase"/>
    <property type="match status" value="1"/>
</dbReference>
<dbReference type="RefSeq" id="WP_210512963.1">
    <property type="nucleotide sequence ID" value="NZ_JAFIDN010000011.1"/>
</dbReference>
<gene>
    <name evidence="5" type="ORF">NATSA_12595</name>
</gene>
<dbReference type="PANTHER" id="PTHR48106:SF18">
    <property type="entry name" value="QUINONE OXIDOREDUCTASE PIG3"/>
    <property type="match status" value="1"/>
</dbReference>
<proteinExistence type="predicted"/>
<feature type="region of interest" description="Disordered" evidence="3">
    <location>
        <begin position="1"/>
        <end position="24"/>
    </location>
</feature>
<keyword evidence="2" id="KW-0560">Oxidoreductase</keyword>
<dbReference type="InterPro" id="IPR013149">
    <property type="entry name" value="ADH-like_C"/>
</dbReference>
<keyword evidence="6" id="KW-1185">Reference proteome</keyword>
<evidence type="ECO:0000256" key="1">
    <source>
        <dbReference type="ARBA" id="ARBA00022857"/>
    </source>
</evidence>
<dbReference type="NCBIfam" id="TIGR02824">
    <property type="entry name" value="quinone_pig3"/>
    <property type="match status" value="1"/>
</dbReference>